<dbReference type="InterPro" id="IPR036412">
    <property type="entry name" value="HAD-like_sf"/>
</dbReference>
<evidence type="ECO:0000313" key="2">
    <source>
        <dbReference type="Proteomes" id="UP000309747"/>
    </source>
</evidence>
<keyword evidence="2" id="KW-1185">Reference proteome</keyword>
<dbReference type="Gene3D" id="3.40.50.1000">
    <property type="entry name" value="HAD superfamily/HAD-like"/>
    <property type="match status" value="1"/>
</dbReference>
<name>A0A4U0RAX6_9RHOB</name>
<dbReference type="SFLD" id="SFLDS00003">
    <property type="entry name" value="Haloacid_Dehalogenase"/>
    <property type="match status" value="1"/>
</dbReference>
<dbReference type="InterPro" id="IPR023214">
    <property type="entry name" value="HAD_sf"/>
</dbReference>
<dbReference type="OrthoDB" id="9807742at2"/>
<accession>A0A4U0RAX6</accession>
<dbReference type="CDD" id="cd02603">
    <property type="entry name" value="HAD_sEH-N_like"/>
    <property type="match status" value="1"/>
</dbReference>
<dbReference type="SUPFAM" id="SSF56784">
    <property type="entry name" value="HAD-like"/>
    <property type="match status" value="1"/>
</dbReference>
<dbReference type="Pfam" id="PF00702">
    <property type="entry name" value="Hydrolase"/>
    <property type="match status" value="1"/>
</dbReference>
<reference evidence="1 2" key="1">
    <citation type="submission" date="2019-04" db="EMBL/GenBank/DDBJ databases">
        <authorList>
            <person name="Li J."/>
        </authorList>
    </citation>
    <scope>NUCLEOTIDE SEQUENCE [LARGE SCALE GENOMIC DNA]</scope>
    <source>
        <strain evidence="1 2">KCTC 42687</strain>
    </source>
</reference>
<dbReference type="PANTHER" id="PTHR43611">
    <property type="entry name" value="ALPHA-D-GLUCOSE 1-PHOSPHATE PHOSPHATASE"/>
    <property type="match status" value="1"/>
</dbReference>
<organism evidence="1 2">
    <name type="scientific">Paracoccus gahaiensis</name>
    <dbReference type="NCBI Taxonomy" id="1706839"/>
    <lineage>
        <taxon>Bacteria</taxon>
        <taxon>Pseudomonadati</taxon>
        <taxon>Pseudomonadota</taxon>
        <taxon>Alphaproteobacteria</taxon>
        <taxon>Rhodobacterales</taxon>
        <taxon>Paracoccaceae</taxon>
        <taxon>Paracoccus</taxon>
    </lineage>
</organism>
<dbReference type="EMBL" id="SUNI01000009">
    <property type="protein sequence ID" value="TJZ91630.1"/>
    <property type="molecule type" value="Genomic_DNA"/>
</dbReference>
<sequence>MITTLVFDIGNVLIRWDPVAPFLPRLGDRATVQAFIDRVGFAALNLRADGGETFDALATGIADPQDRAIFCDYLPGYAASIAEPIEGTWALLERLRARGHAIHAITNWSAQTWPIGLATHPRLATAFGTTIVSGIEGVIKPDPRIFALLCDRAGVAPEDCLFIDDSAYNIAGALASGMAAHRFTDPDTLERDLTARGLL</sequence>
<dbReference type="AlphaFoldDB" id="A0A4U0RAX6"/>
<proteinExistence type="predicted"/>
<dbReference type="RefSeq" id="WP_136886166.1">
    <property type="nucleotide sequence ID" value="NZ_SUNI01000009.1"/>
</dbReference>
<comment type="caution">
    <text evidence="1">The sequence shown here is derived from an EMBL/GenBank/DDBJ whole genome shotgun (WGS) entry which is preliminary data.</text>
</comment>
<dbReference type="InterPro" id="IPR006439">
    <property type="entry name" value="HAD-SF_hydro_IA"/>
</dbReference>
<dbReference type="PANTHER" id="PTHR43611:SF3">
    <property type="entry name" value="FLAVIN MONONUCLEOTIDE HYDROLASE 1, CHLOROPLATIC"/>
    <property type="match status" value="1"/>
</dbReference>
<dbReference type="Proteomes" id="UP000309747">
    <property type="component" value="Unassembled WGS sequence"/>
</dbReference>
<dbReference type="NCBIfam" id="TIGR01509">
    <property type="entry name" value="HAD-SF-IA-v3"/>
    <property type="match status" value="1"/>
</dbReference>
<dbReference type="SFLD" id="SFLDG01129">
    <property type="entry name" value="C1.5:_HAD__Beta-PGM__Phosphata"/>
    <property type="match status" value="1"/>
</dbReference>
<gene>
    <name evidence="1" type="ORF">FA743_11080</name>
</gene>
<protein>
    <submittedName>
        <fullName evidence="1">HAD family phosphatase</fullName>
    </submittedName>
</protein>
<evidence type="ECO:0000313" key="1">
    <source>
        <dbReference type="EMBL" id="TJZ91630.1"/>
    </source>
</evidence>